<dbReference type="EMBL" id="CP067140">
    <property type="protein sequence ID" value="WCR02449.1"/>
    <property type="molecule type" value="Genomic_DNA"/>
</dbReference>
<dbReference type="PANTHER" id="PTHR42905">
    <property type="entry name" value="PHOSPHOENOLPYRUVATE CARBOXYLASE"/>
    <property type="match status" value="1"/>
</dbReference>
<dbReference type="SUPFAM" id="SSF51621">
    <property type="entry name" value="Phosphoenolpyruvate/pyruvate domain"/>
    <property type="match status" value="1"/>
</dbReference>
<dbReference type="RefSeq" id="WP_076524687.1">
    <property type="nucleotide sequence ID" value="NZ_CP067140.1"/>
</dbReference>
<name>A0AA46A563_9RHOB</name>
<reference evidence="1 3" key="1">
    <citation type="submission" date="2017-01" db="EMBL/GenBank/DDBJ databases">
        <authorList>
            <person name="Varghese N."/>
            <person name="Submissions S."/>
        </authorList>
    </citation>
    <scope>NUCLEOTIDE SEQUENCE [LARGE SCALE GENOMIC DNA]</scope>
    <source>
        <strain evidence="1 3">DSM 18447</strain>
    </source>
</reference>
<dbReference type="Proteomes" id="UP000186216">
    <property type="component" value="Unassembled WGS sequence"/>
</dbReference>
<reference evidence="2 4" key="2">
    <citation type="submission" date="2021-01" db="EMBL/GenBank/DDBJ databases">
        <title>Biogeographic distribution of Paracoccus.</title>
        <authorList>
            <person name="Hollensteiner J."/>
            <person name="Leineberger J."/>
            <person name="Brinkhoff T."/>
            <person name="Daniel R."/>
        </authorList>
    </citation>
    <scope>NUCLEOTIDE SEQUENCE [LARGE SCALE GENOMIC DNA]</scope>
    <source>
        <strain evidence="2 4">DSM 18447</strain>
    </source>
</reference>
<dbReference type="Proteomes" id="UP001215549">
    <property type="component" value="Chromosome"/>
</dbReference>
<dbReference type="EMBL" id="FTOU01000004">
    <property type="protein sequence ID" value="SIS75848.1"/>
    <property type="molecule type" value="Genomic_DNA"/>
</dbReference>
<dbReference type="InterPro" id="IPR015813">
    <property type="entry name" value="Pyrv/PenolPyrv_kinase-like_dom"/>
</dbReference>
<evidence type="ECO:0000313" key="3">
    <source>
        <dbReference type="Proteomes" id="UP000186216"/>
    </source>
</evidence>
<dbReference type="Pfam" id="PF13714">
    <property type="entry name" value="PEP_mutase"/>
    <property type="match status" value="1"/>
</dbReference>
<protein>
    <submittedName>
        <fullName evidence="1">2-Methylisocitrate lyase, PEP mutase family</fullName>
    </submittedName>
    <submittedName>
        <fullName evidence="2">Isocitrate lyase/phosphoenolpyruvate mutase family protein</fullName>
    </submittedName>
</protein>
<dbReference type="CDD" id="cd00377">
    <property type="entry name" value="ICL_PEPM"/>
    <property type="match status" value="1"/>
</dbReference>
<evidence type="ECO:0000313" key="2">
    <source>
        <dbReference type="EMBL" id="WCR02449.1"/>
    </source>
</evidence>
<keyword evidence="1" id="KW-0456">Lyase</keyword>
<dbReference type="AlphaFoldDB" id="A0AA46A563"/>
<dbReference type="Gene3D" id="3.20.20.60">
    <property type="entry name" value="Phosphoenolpyruvate-binding domains"/>
    <property type="match status" value="1"/>
</dbReference>
<gene>
    <name evidence="2" type="ORF">JHX88_16480</name>
    <name evidence="1" type="ORF">SAMN05421772_10467</name>
</gene>
<evidence type="ECO:0000313" key="1">
    <source>
        <dbReference type="EMBL" id="SIS75848.1"/>
    </source>
</evidence>
<evidence type="ECO:0000313" key="4">
    <source>
        <dbReference type="Proteomes" id="UP001215549"/>
    </source>
</evidence>
<accession>A0AA46A563</accession>
<dbReference type="GO" id="GO:0016829">
    <property type="term" value="F:lyase activity"/>
    <property type="evidence" value="ECO:0007669"/>
    <property type="project" value="UniProtKB-KW"/>
</dbReference>
<sequence length="248" mass="25849">MPTEKTFHFLHQSGNPLVLYNIWDAGSAEAVARAGAKALATGSASVAGALGYPDGEAVPLDTLLHVVARIRAVSDLPLSVDFEAGYGETPGEIADNAARLEDLGVAGINLEDGIPPESGIRPAAEHAERIAAIRARTALFINARTDLFLQNPPDTHAALLPEAHERAAIYAEAGADGFFAPGLTEPALIRDLCENCSLPVNIMASPAAPSIAELAGLKVARVSFGPFPWRDAMASLAQAASEQLGQRA</sequence>
<keyword evidence="4" id="KW-1185">Reference proteome</keyword>
<proteinExistence type="predicted"/>
<dbReference type="InterPro" id="IPR040442">
    <property type="entry name" value="Pyrv_kinase-like_dom_sf"/>
</dbReference>
<organism evidence="1 3">
    <name type="scientific">Paracoccus saliphilus</name>
    <dbReference type="NCBI Taxonomy" id="405559"/>
    <lineage>
        <taxon>Bacteria</taxon>
        <taxon>Pseudomonadati</taxon>
        <taxon>Pseudomonadota</taxon>
        <taxon>Alphaproteobacteria</taxon>
        <taxon>Rhodobacterales</taxon>
        <taxon>Paracoccaceae</taxon>
        <taxon>Paracoccus</taxon>
    </lineage>
</organism>
<dbReference type="InterPro" id="IPR039556">
    <property type="entry name" value="ICL/PEPM"/>
</dbReference>
<dbReference type="PANTHER" id="PTHR42905:SF16">
    <property type="entry name" value="CARBOXYPHOSPHONOENOLPYRUVATE PHOSPHONOMUTASE-LIKE PROTEIN (AFU_ORTHOLOGUE AFUA_5G07230)"/>
    <property type="match status" value="1"/>
</dbReference>